<protein>
    <recommendedName>
        <fullName evidence="4">RelE/StbE family addiction module toxin</fullName>
    </recommendedName>
</protein>
<dbReference type="PATRIC" id="fig|883165.3.peg.1344"/>
<comment type="caution">
    <text evidence="2">The sequence shown here is derived from an EMBL/GenBank/DDBJ whole genome shotgun (WGS) entry which is preliminary data.</text>
</comment>
<dbReference type="AlphaFoldDB" id="S3XRV9"/>
<gene>
    <name evidence="2" type="ORF">HMPREF9309_01328</name>
</gene>
<evidence type="ECO:0008006" key="4">
    <source>
        <dbReference type="Google" id="ProtNLM"/>
    </source>
</evidence>
<evidence type="ECO:0000256" key="1">
    <source>
        <dbReference type="ARBA" id="ARBA00022649"/>
    </source>
</evidence>
<proteinExistence type="predicted"/>
<dbReference type="InterPro" id="IPR035093">
    <property type="entry name" value="RelE/ParE_toxin_dom_sf"/>
</dbReference>
<dbReference type="eggNOG" id="COG3668">
    <property type="taxonomic scope" value="Bacteria"/>
</dbReference>
<keyword evidence="1" id="KW-1277">Toxin-antitoxin system</keyword>
<organism evidence="2 3">
    <name type="scientific">Campylobacter ureolyticus ACS-301-V-Sch3b</name>
    <dbReference type="NCBI Taxonomy" id="883165"/>
    <lineage>
        <taxon>Bacteria</taxon>
        <taxon>Pseudomonadati</taxon>
        <taxon>Campylobacterota</taxon>
        <taxon>Epsilonproteobacteria</taxon>
        <taxon>Campylobacterales</taxon>
        <taxon>Campylobacteraceae</taxon>
        <taxon>Campylobacter</taxon>
    </lineage>
</organism>
<sequence length="92" mass="10967">MLIIESKRFTDELNSICDFIAKDSINRAIAFQQELKSKLDNIAFMPYLNRKSIKFNDENIRDFIFKGYVIPYLIDDDKIVILGIYKRNLWNK</sequence>
<dbReference type="RefSeq" id="WP_016647183.1">
    <property type="nucleotide sequence ID" value="NZ_KE340327.1"/>
</dbReference>
<reference evidence="2 3" key="1">
    <citation type="submission" date="2013-06" db="EMBL/GenBank/DDBJ databases">
        <title>The Genome Sequence of Campylobacter ureolyticus ACS-301-V-SCH3B.</title>
        <authorList>
            <consortium name="The Broad Institute Genomics Platform"/>
            <person name="Earl A."/>
            <person name="Ward D."/>
            <person name="Feldgarden M."/>
            <person name="Gevers D."/>
            <person name="Saerens B."/>
            <person name="Vaneechoutte M."/>
            <person name="Walker B."/>
            <person name="Young S."/>
            <person name="Zeng Q."/>
            <person name="Gargeya S."/>
            <person name="Fitzgerald M."/>
            <person name="Haas B."/>
            <person name="Abouelleil A."/>
            <person name="Allen A.W."/>
            <person name="Alvarado L."/>
            <person name="Arachchi H.M."/>
            <person name="Berlin A.M."/>
            <person name="Chapman S.B."/>
            <person name="Gainer-Dewar J."/>
            <person name="Goldberg J."/>
            <person name="Griggs A."/>
            <person name="Gujja S."/>
            <person name="Hansen M."/>
            <person name="Howarth C."/>
            <person name="Imamovic A."/>
            <person name="Ireland A."/>
            <person name="Larimer J."/>
            <person name="McCowan C."/>
            <person name="Murphy C."/>
            <person name="Pearson M."/>
            <person name="Poon T.W."/>
            <person name="Priest M."/>
            <person name="Roberts A."/>
            <person name="Saif S."/>
            <person name="Shea T."/>
            <person name="Sisk P."/>
            <person name="Sykes S."/>
            <person name="Wortman J."/>
            <person name="Nusbaum C."/>
            <person name="Birren B."/>
        </authorList>
    </citation>
    <scope>NUCLEOTIDE SEQUENCE [LARGE SCALE GENOMIC DNA]</scope>
    <source>
        <strain evidence="2 3">ACS-301-V-Sch3b</strain>
    </source>
</reference>
<evidence type="ECO:0000313" key="2">
    <source>
        <dbReference type="EMBL" id="EPH08073.1"/>
    </source>
</evidence>
<keyword evidence="3" id="KW-1185">Reference proteome</keyword>
<dbReference type="Pfam" id="PF05016">
    <property type="entry name" value="ParE_toxin"/>
    <property type="match status" value="1"/>
</dbReference>
<dbReference type="HOGENOM" id="CLU_147162_12_0_7"/>
<dbReference type="Proteomes" id="UP000014539">
    <property type="component" value="Unassembled WGS sequence"/>
</dbReference>
<evidence type="ECO:0000313" key="3">
    <source>
        <dbReference type="Proteomes" id="UP000014539"/>
    </source>
</evidence>
<dbReference type="InterPro" id="IPR007712">
    <property type="entry name" value="RelE/ParE_toxin"/>
</dbReference>
<name>S3XRV9_9BACT</name>
<dbReference type="Gene3D" id="3.30.2310.20">
    <property type="entry name" value="RelE-like"/>
    <property type="match status" value="1"/>
</dbReference>
<accession>S3XRV9</accession>
<dbReference type="EMBL" id="AGYD01000011">
    <property type="protein sequence ID" value="EPH08073.1"/>
    <property type="molecule type" value="Genomic_DNA"/>
</dbReference>